<dbReference type="InterPro" id="IPR002136">
    <property type="entry name" value="Ribosomal_uL4"/>
</dbReference>
<protein>
    <recommendedName>
        <fullName evidence="4 5">Large ribosomal subunit protein uL4</fullName>
    </recommendedName>
</protein>
<evidence type="ECO:0000256" key="5">
    <source>
        <dbReference type="HAMAP-Rule" id="MF_01328"/>
    </source>
</evidence>
<dbReference type="RefSeq" id="WP_305731506.1">
    <property type="nucleotide sequence ID" value="NZ_OW150024.1"/>
</dbReference>
<dbReference type="EMBL" id="OW150024">
    <property type="protein sequence ID" value="CAH2030579.1"/>
    <property type="molecule type" value="Genomic_DNA"/>
</dbReference>
<evidence type="ECO:0000256" key="4">
    <source>
        <dbReference type="ARBA" id="ARBA00035244"/>
    </source>
</evidence>
<keyword evidence="5" id="KW-0699">rRNA-binding</keyword>
<dbReference type="PANTHER" id="PTHR10746:SF6">
    <property type="entry name" value="LARGE RIBOSOMAL SUBUNIT PROTEIN UL4M"/>
    <property type="match status" value="1"/>
</dbReference>
<dbReference type="InterPro" id="IPR023574">
    <property type="entry name" value="Ribosomal_uL4_dom_sf"/>
</dbReference>
<comment type="subunit">
    <text evidence="5">Part of the 50S ribosomal subunit.</text>
</comment>
<keyword evidence="2 5" id="KW-0689">Ribosomal protein</keyword>
<evidence type="ECO:0000313" key="8">
    <source>
        <dbReference type="Proteomes" id="UP001295463"/>
    </source>
</evidence>
<dbReference type="GO" id="GO:0005840">
    <property type="term" value="C:ribosome"/>
    <property type="evidence" value="ECO:0007669"/>
    <property type="project" value="UniProtKB-KW"/>
</dbReference>
<sequence length="207" mass="22897">MPTISMYNMQNEKVGEISLDEAVFAAEVKEPLIHQALKIQLANRRAGTVSTKNRSEVAGSGKKPFKQKGTGGARQGCKRAPQYPGGGIVFGPQPKTYQLSITKKARKAALRSLLSLQLKRDRITVLDNLEFSAISTKEFAGFLKRFDLDRSLIITEEPSTNLYLSSRNVPYVKLLKADSLNVYDVLKYRNIILTKGAVPLVEGALQQ</sequence>
<dbReference type="NCBIfam" id="TIGR03953">
    <property type="entry name" value="rplD_bact"/>
    <property type="match status" value="1"/>
</dbReference>
<dbReference type="InterPro" id="IPR013005">
    <property type="entry name" value="Ribosomal_uL4-like"/>
</dbReference>
<name>A0ABN8HCS1_9BACT</name>
<reference evidence="7 8" key="1">
    <citation type="submission" date="2022-03" db="EMBL/GenBank/DDBJ databases">
        <authorList>
            <person name="Koch H."/>
        </authorList>
    </citation>
    <scope>NUCLEOTIDE SEQUENCE [LARGE SCALE GENOMIC DNA]</scope>
    <source>
        <strain evidence="7 8">G1</strain>
    </source>
</reference>
<dbReference type="Pfam" id="PF00573">
    <property type="entry name" value="Ribosomal_L4"/>
    <property type="match status" value="1"/>
</dbReference>
<dbReference type="Proteomes" id="UP001295463">
    <property type="component" value="Chromosome"/>
</dbReference>
<dbReference type="PANTHER" id="PTHR10746">
    <property type="entry name" value="50S RIBOSOMAL PROTEIN L4"/>
    <property type="match status" value="1"/>
</dbReference>
<evidence type="ECO:0000313" key="7">
    <source>
        <dbReference type="EMBL" id="CAH2030579.1"/>
    </source>
</evidence>
<feature type="region of interest" description="Disordered" evidence="6">
    <location>
        <begin position="50"/>
        <end position="77"/>
    </location>
</feature>
<evidence type="ECO:0000256" key="3">
    <source>
        <dbReference type="ARBA" id="ARBA00023274"/>
    </source>
</evidence>
<proteinExistence type="inferred from homology"/>
<organism evidence="7 8">
    <name type="scientific">Trichlorobacter ammonificans</name>
    <dbReference type="NCBI Taxonomy" id="2916410"/>
    <lineage>
        <taxon>Bacteria</taxon>
        <taxon>Pseudomonadati</taxon>
        <taxon>Thermodesulfobacteriota</taxon>
        <taxon>Desulfuromonadia</taxon>
        <taxon>Geobacterales</taxon>
        <taxon>Geobacteraceae</taxon>
        <taxon>Trichlorobacter</taxon>
    </lineage>
</organism>
<accession>A0ABN8HCS1</accession>
<keyword evidence="3 5" id="KW-0687">Ribonucleoprotein</keyword>
<gene>
    <name evidence="5 7" type="primary">rplD</name>
    <name evidence="7" type="ORF">GEAMG1_0766</name>
</gene>
<evidence type="ECO:0000256" key="2">
    <source>
        <dbReference type="ARBA" id="ARBA00022980"/>
    </source>
</evidence>
<keyword evidence="5" id="KW-0694">RNA-binding</keyword>
<comment type="similarity">
    <text evidence="1 5">Belongs to the universal ribosomal protein uL4 family.</text>
</comment>
<evidence type="ECO:0000256" key="6">
    <source>
        <dbReference type="SAM" id="MobiDB-lite"/>
    </source>
</evidence>
<dbReference type="HAMAP" id="MF_01328_B">
    <property type="entry name" value="Ribosomal_uL4_B"/>
    <property type="match status" value="1"/>
</dbReference>
<comment type="function">
    <text evidence="5">One of the primary rRNA binding proteins, this protein initially binds near the 5'-end of the 23S rRNA. It is important during the early stages of 50S assembly. It makes multiple contacts with different domains of the 23S rRNA in the assembled 50S subunit and ribosome.</text>
</comment>
<dbReference type="SUPFAM" id="SSF52166">
    <property type="entry name" value="Ribosomal protein L4"/>
    <property type="match status" value="1"/>
</dbReference>
<evidence type="ECO:0000256" key="1">
    <source>
        <dbReference type="ARBA" id="ARBA00010528"/>
    </source>
</evidence>
<comment type="function">
    <text evidence="5">Forms part of the polypeptide exit tunnel.</text>
</comment>
<dbReference type="Gene3D" id="3.40.1370.10">
    <property type="match status" value="1"/>
</dbReference>
<keyword evidence="8" id="KW-1185">Reference proteome</keyword>